<dbReference type="Proteomes" id="UP000520814">
    <property type="component" value="Unassembled WGS sequence"/>
</dbReference>
<dbReference type="AlphaFoldDB" id="A0A7W9W960"/>
<dbReference type="RefSeq" id="WP_184202742.1">
    <property type="nucleotide sequence ID" value="NZ_JACHGW010000005.1"/>
</dbReference>
<keyword evidence="4" id="KW-1185">Reference proteome</keyword>
<sequence>MSFSRFSTARGTLVALTLLGLAALPQTARAQSLTTLFASNNGNNFGGGVFFDLNANKAVTISRLDLNVDTVNAGALVAVGATVNIEVWTRTGTVVGAETSSAGWTQIATGTGKAAATNSPTPITLTSLTSLLIGPGVTGVAIRNVDFSQQYTNGTGANETYSNADMTVTGRSATASTFLTAGTVRTPRVWNGTIAYTLGTAPEPGTLALVALGMVGGLVTRRRRK</sequence>
<evidence type="ECO:0000259" key="2">
    <source>
        <dbReference type="Pfam" id="PF07589"/>
    </source>
</evidence>
<feature type="signal peptide" evidence="1">
    <location>
        <begin position="1"/>
        <end position="30"/>
    </location>
</feature>
<feature type="domain" description="Ice-binding protein C-terminal" evidence="2">
    <location>
        <begin position="201"/>
        <end position="223"/>
    </location>
</feature>
<name>A0A7W9W960_ARMRO</name>
<dbReference type="EMBL" id="JACHGW010000005">
    <property type="protein sequence ID" value="MBB6052936.1"/>
    <property type="molecule type" value="Genomic_DNA"/>
</dbReference>
<evidence type="ECO:0000256" key="1">
    <source>
        <dbReference type="SAM" id="SignalP"/>
    </source>
</evidence>
<proteinExistence type="predicted"/>
<organism evidence="3 4">
    <name type="scientific">Armatimonas rosea</name>
    <dbReference type="NCBI Taxonomy" id="685828"/>
    <lineage>
        <taxon>Bacteria</taxon>
        <taxon>Bacillati</taxon>
        <taxon>Armatimonadota</taxon>
        <taxon>Armatimonadia</taxon>
        <taxon>Armatimonadales</taxon>
        <taxon>Armatimonadaceae</taxon>
        <taxon>Armatimonas</taxon>
    </lineage>
</organism>
<evidence type="ECO:0000313" key="4">
    <source>
        <dbReference type="Proteomes" id="UP000520814"/>
    </source>
</evidence>
<dbReference type="Pfam" id="PF07589">
    <property type="entry name" value="PEP-CTERM"/>
    <property type="match status" value="1"/>
</dbReference>
<comment type="caution">
    <text evidence="3">The sequence shown here is derived from an EMBL/GenBank/DDBJ whole genome shotgun (WGS) entry which is preliminary data.</text>
</comment>
<dbReference type="NCBIfam" id="TIGR02595">
    <property type="entry name" value="PEP_CTERM"/>
    <property type="match status" value="1"/>
</dbReference>
<feature type="chain" id="PRO_5031318324" description="Ice-binding protein C-terminal domain-containing protein" evidence="1">
    <location>
        <begin position="31"/>
        <end position="225"/>
    </location>
</feature>
<gene>
    <name evidence="3" type="ORF">HNQ39_004768</name>
</gene>
<evidence type="ECO:0000313" key="3">
    <source>
        <dbReference type="EMBL" id="MBB6052936.1"/>
    </source>
</evidence>
<keyword evidence="1" id="KW-0732">Signal</keyword>
<accession>A0A7W9W960</accession>
<reference evidence="3 4" key="1">
    <citation type="submission" date="2020-08" db="EMBL/GenBank/DDBJ databases">
        <title>Genomic Encyclopedia of Type Strains, Phase IV (KMG-IV): sequencing the most valuable type-strain genomes for metagenomic binning, comparative biology and taxonomic classification.</title>
        <authorList>
            <person name="Goeker M."/>
        </authorList>
    </citation>
    <scope>NUCLEOTIDE SEQUENCE [LARGE SCALE GENOMIC DNA]</scope>
    <source>
        <strain evidence="3 4">DSM 23562</strain>
    </source>
</reference>
<dbReference type="InterPro" id="IPR013424">
    <property type="entry name" value="Ice-binding_C"/>
</dbReference>
<protein>
    <recommendedName>
        <fullName evidence="2">Ice-binding protein C-terminal domain-containing protein</fullName>
    </recommendedName>
</protein>